<dbReference type="SUPFAM" id="SSF52540">
    <property type="entry name" value="P-loop containing nucleoside triphosphate hydrolases"/>
    <property type="match status" value="1"/>
</dbReference>
<evidence type="ECO:0000256" key="4">
    <source>
        <dbReference type="ARBA" id="ARBA00022723"/>
    </source>
</evidence>
<dbReference type="Pfam" id="PF01368">
    <property type="entry name" value="DHH"/>
    <property type="match status" value="1"/>
</dbReference>
<dbReference type="Pfam" id="PF08797">
    <property type="entry name" value="HIRAN"/>
    <property type="match status" value="1"/>
</dbReference>
<dbReference type="InterPro" id="IPR027417">
    <property type="entry name" value="P-loop_NTPase"/>
</dbReference>
<gene>
    <name evidence="12" type="primary">recJ</name>
    <name evidence="12" type="ORF">QJ043_00185</name>
</gene>
<evidence type="ECO:0000256" key="2">
    <source>
        <dbReference type="ARBA" id="ARBA00019841"/>
    </source>
</evidence>
<protein>
    <recommendedName>
        <fullName evidence="2">Single-stranded-DNA-specific exonuclease RecJ</fullName>
    </recommendedName>
</protein>
<dbReference type="NCBIfam" id="TIGR00644">
    <property type="entry name" value="recJ"/>
    <property type="match status" value="1"/>
</dbReference>
<dbReference type="PROSITE" id="PS51194">
    <property type="entry name" value="HELICASE_CTER"/>
    <property type="match status" value="1"/>
</dbReference>
<evidence type="ECO:0000256" key="7">
    <source>
        <dbReference type="ARBA" id="ARBA00022839"/>
    </source>
</evidence>
<evidence type="ECO:0000313" key="12">
    <source>
        <dbReference type="EMBL" id="MDJ1128509.1"/>
    </source>
</evidence>
<sequence length="1219" mass="130179">MAGVLESDRWCVLAPDAAAERTLREALGLGSLAARVLAARCVTDVDAAERFLTPSLDRDWHDPLEIPGLADVADRVERALDDGEAIAVFGDFDVDGMTSAALLTLGLRALGGSVEPFIPRRFDEGYGLSSEAVNRVVDQAAPSLIVTVDNGIASADEVARVRELGIDVAVTDHHEPGESVPKGVPVCDPKLDPACPSRDLAGVGVALKLLQELGRRRGQPRLWLDYLDLACLGTVSDMMELTAENRALVSAGIRQLREGRRPGLVALAAEARCDLSTIEADGLPFSLSPRLNAAGRMGDVQMAFDLLMADDRREAQALAEKLEAVNQERRAIEGELSDKALAEAEHAYHGEPCVVLGGEGWHEGVKGIVASRVVSHFHVPSLVFSIQDGVARGSGRSVGSVDLYHAVDGCRDLLTRFGGHAGAVGVTMDADKLDEFRDRLTAELSALPAEQFQSREEVACVARLDELTLDGVAGLDALRPFGQGNKVPLMAVRGVTMRGRSLVGAGAEHLRFFASDGVSSVACIQFRAPDPAKAAAYDGLVDLVFEPVVEVWQGRSKVKLMVRDVIFREPEASPGAPGLVEALFERAPQILVRDSYAGVADEDSFFTKAVGVTQPGRQETVASLVPGQELLLRREPDNPADPQAIALFTQDGAPVGYLRRQIAAAIAPVMDRGQAYRCVVTDVTGGVPDAMGTERAWGANLEVSKVSVAAVESVAAAAARPDLAGLDAEGLTDALRRAMIGDHALLPAQARALEELAAGRSTLCVMATGRGKSLIFHIHAARRALLDGRASVFVYPLRALVNDQAFHLEEALEPFGISVRRLTGESGAEERAEVYAGLADGSVDVVLTTPEYLAIHSQEFAKAGRVGFVVIDEAHHAGASKGGDRGAYQELPRVLDELGRPEVLAVTATASDPVAQEVCRLGGIESVVKDVSVRANLAIDDRRDLRDREGFVTGVVGTGEKTVIYVNSRDQSVALARMLRQRLPQLGQRIAFYNAGLTRSERVEVERAFRDGRLSCIVSTSAFGEGVNLPDIRHVVLYHLPFGAVEFNQMSGRAGRDGRPAQVHLLFGSGDARINERILGSQAPGREDLVALYRALKAYQAQADAAQEGSFSVSNQALVDAARVADPRTKLDEHAVSAGVGIFRELGFLTTSGRGTARRIALSPSPAKMDLSSSVRYREGLGALDDFGQFRDWALTADAAELLARINRPIAPGFGETCE</sequence>
<evidence type="ECO:0000259" key="11">
    <source>
        <dbReference type="PROSITE" id="PS51194"/>
    </source>
</evidence>
<comment type="caution">
    <text evidence="12">The sequence shown here is derived from an EMBL/GenBank/DDBJ whole genome shotgun (WGS) entry which is preliminary data.</text>
</comment>
<dbReference type="Gene3D" id="3.10.310.30">
    <property type="match status" value="1"/>
</dbReference>
<dbReference type="Proteomes" id="UP001431693">
    <property type="component" value="Unassembled WGS sequence"/>
</dbReference>
<dbReference type="InterPro" id="IPR051673">
    <property type="entry name" value="SSDNA_exonuclease_RecJ"/>
</dbReference>
<keyword evidence="4" id="KW-0479">Metal-binding</keyword>
<keyword evidence="7 12" id="KW-0269">Exonuclease</keyword>
<evidence type="ECO:0000256" key="6">
    <source>
        <dbReference type="ARBA" id="ARBA00022801"/>
    </source>
</evidence>
<keyword evidence="5" id="KW-0547">Nucleotide-binding</keyword>
<dbReference type="InterPro" id="IPR038763">
    <property type="entry name" value="DHH_sf"/>
</dbReference>
<evidence type="ECO:0000259" key="10">
    <source>
        <dbReference type="PROSITE" id="PS51192"/>
    </source>
</evidence>
<name>A0ABT6ZHH9_9ACTN</name>
<feature type="coiled-coil region" evidence="9">
    <location>
        <begin position="308"/>
        <end position="335"/>
    </location>
</feature>
<evidence type="ECO:0000256" key="8">
    <source>
        <dbReference type="ARBA" id="ARBA00022840"/>
    </source>
</evidence>
<dbReference type="InterPro" id="IPR001667">
    <property type="entry name" value="DDH_dom"/>
</dbReference>
<dbReference type="Gene3D" id="3.40.50.300">
    <property type="entry name" value="P-loop containing nucleotide triphosphate hydrolases"/>
    <property type="match status" value="2"/>
</dbReference>
<dbReference type="EMBL" id="JASJEX010000001">
    <property type="protein sequence ID" value="MDJ1128509.1"/>
    <property type="molecule type" value="Genomic_DNA"/>
</dbReference>
<evidence type="ECO:0000256" key="1">
    <source>
        <dbReference type="ARBA" id="ARBA00005915"/>
    </source>
</evidence>
<dbReference type="Gene3D" id="3.90.1640.30">
    <property type="match status" value="1"/>
</dbReference>
<dbReference type="RefSeq" id="WP_283712154.1">
    <property type="nucleotide sequence ID" value="NZ_JASJEW010000001.1"/>
</dbReference>
<dbReference type="Pfam" id="PF17768">
    <property type="entry name" value="RecJ_OB"/>
    <property type="match status" value="1"/>
</dbReference>
<evidence type="ECO:0000256" key="9">
    <source>
        <dbReference type="SAM" id="Coils"/>
    </source>
</evidence>
<proteinExistence type="inferred from homology"/>
<dbReference type="Gene3D" id="3.30.70.2330">
    <property type="match status" value="1"/>
</dbReference>
<dbReference type="SMART" id="SM00910">
    <property type="entry name" value="HIRAN"/>
    <property type="match status" value="1"/>
</dbReference>
<keyword evidence="9" id="KW-0175">Coiled coil</keyword>
<feature type="domain" description="Helicase ATP-binding" evidence="10">
    <location>
        <begin position="753"/>
        <end position="928"/>
    </location>
</feature>
<dbReference type="GO" id="GO:0004527">
    <property type="term" value="F:exonuclease activity"/>
    <property type="evidence" value="ECO:0007669"/>
    <property type="project" value="UniProtKB-KW"/>
</dbReference>
<dbReference type="InterPro" id="IPR003156">
    <property type="entry name" value="DHHA1_dom"/>
</dbReference>
<dbReference type="InterPro" id="IPR014001">
    <property type="entry name" value="Helicase_ATP-bd"/>
</dbReference>
<dbReference type="InterPro" id="IPR001650">
    <property type="entry name" value="Helicase_C-like"/>
</dbReference>
<reference evidence="12" key="1">
    <citation type="submission" date="2023-05" db="EMBL/GenBank/DDBJ databases">
        <title>[olsenella] sp. nov., isolated from a pig farm feces dump.</title>
        <authorList>
            <person name="Chang Y.-H."/>
        </authorList>
    </citation>
    <scope>NUCLEOTIDE SEQUENCE</scope>
    <source>
        <strain evidence="12">YH-ols2217</strain>
    </source>
</reference>
<dbReference type="SUPFAM" id="SSF64182">
    <property type="entry name" value="DHH phosphoesterases"/>
    <property type="match status" value="1"/>
</dbReference>
<keyword evidence="13" id="KW-1185">Reference proteome</keyword>
<dbReference type="SMART" id="SM00487">
    <property type="entry name" value="DEXDc"/>
    <property type="match status" value="1"/>
</dbReference>
<dbReference type="PANTHER" id="PTHR30255">
    <property type="entry name" value="SINGLE-STRANDED-DNA-SPECIFIC EXONUCLEASE RECJ"/>
    <property type="match status" value="1"/>
</dbReference>
<feature type="domain" description="Helicase C-terminal" evidence="11">
    <location>
        <begin position="947"/>
        <end position="1100"/>
    </location>
</feature>
<dbReference type="InterPro" id="IPR011545">
    <property type="entry name" value="DEAD/DEAH_box_helicase_dom"/>
</dbReference>
<dbReference type="InterPro" id="IPR004610">
    <property type="entry name" value="RecJ"/>
</dbReference>
<keyword evidence="8" id="KW-0067">ATP-binding</keyword>
<keyword evidence="6" id="KW-0378">Hydrolase</keyword>
<dbReference type="Pfam" id="PF00270">
    <property type="entry name" value="DEAD"/>
    <property type="match status" value="1"/>
</dbReference>
<dbReference type="SMART" id="SM00490">
    <property type="entry name" value="HELICc"/>
    <property type="match status" value="1"/>
</dbReference>
<dbReference type="InterPro" id="IPR041122">
    <property type="entry name" value="RecJ_OB"/>
</dbReference>
<dbReference type="PROSITE" id="PS51192">
    <property type="entry name" value="HELICASE_ATP_BIND_1"/>
    <property type="match status" value="1"/>
</dbReference>
<keyword evidence="3" id="KW-0540">Nuclease</keyword>
<comment type="similarity">
    <text evidence="1">Belongs to the RecJ family.</text>
</comment>
<accession>A0ABT6ZHH9</accession>
<evidence type="ECO:0000256" key="3">
    <source>
        <dbReference type="ARBA" id="ARBA00022722"/>
    </source>
</evidence>
<dbReference type="InterPro" id="IPR014905">
    <property type="entry name" value="HIRAN"/>
</dbReference>
<dbReference type="Pfam" id="PF02272">
    <property type="entry name" value="DHHA1"/>
    <property type="match status" value="1"/>
</dbReference>
<dbReference type="PANTHER" id="PTHR30255:SF2">
    <property type="entry name" value="SINGLE-STRANDED-DNA-SPECIFIC EXONUCLEASE RECJ"/>
    <property type="match status" value="1"/>
</dbReference>
<dbReference type="Pfam" id="PF00271">
    <property type="entry name" value="Helicase_C"/>
    <property type="match status" value="1"/>
</dbReference>
<organism evidence="12 13">
    <name type="scientific">Kribbibacterium absianum</name>
    <dbReference type="NCBI Taxonomy" id="3044210"/>
    <lineage>
        <taxon>Bacteria</taxon>
        <taxon>Bacillati</taxon>
        <taxon>Actinomycetota</taxon>
        <taxon>Coriobacteriia</taxon>
        <taxon>Coriobacteriales</taxon>
        <taxon>Kribbibacteriaceae</taxon>
        <taxon>Kribbibacterium</taxon>
    </lineage>
</organism>
<evidence type="ECO:0000256" key="5">
    <source>
        <dbReference type="ARBA" id="ARBA00022741"/>
    </source>
</evidence>
<evidence type="ECO:0000313" key="13">
    <source>
        <dbReference type="Proteomes" id="UP001431693"/>
    </source>
</evidence>